<dbReference type="PANTHER" id="PTHR10903">
    <property type="entry name" value="GTPASE, IMAP FAMILY MEMBER-RELATED"/>
    <property type="match status" value="1"/>
</dbReference>
<dbReference type="EMBL" id="QBIY01013091">
    <property type="protein sequence ID" value="RXN12053.1"/>
    <property type="molecule type" value="Genomic_DNA"/>
</dbReference>
<dbReference type="Gene3D" id="3.40.50.300">
    <property type="entry name" value="P-loop containing nucleotide triphosphate hydrolases"/>
    <property type="match status" value="2"/>
</dbReference>
<feature type="domain" description="AIG1-type G" evidence="5">
    <location>
        <begin position="103"/>
        <end position="265"/>
    </location>
</feature>
<proteinExistence type="inferred from homology"/>
<sequence>MENRDQVTELLENIEIMVGVNGRQHYTNEMYEDAQKTTKEREQISVWELSENGMSGVRDPLAEKKLHHMDINHKLFTDTTEEDHDKQIDREEQDTKSHRDEEPDDLRILLLGVSGAGKSSTGNAILGRKAFKESRTRESEIQTGRVEDRNISIIDTPGFFNTHLTDEEMKKQMMRSLYLAHPGPHVFLLIINLENFEEDKRNIVEQIQENFGEEALKFTMVPFIGREKVSRAECILIIESEEIHRILNYSEGRFHVINSKNECDP</sequence>
<gene>
    <name evidence="6" type="ORF">ROHU_029688</name>
</gene>
<accession>A0A498LWX9</accession>
<dbReference type="InterPro" id="IPR006703">
    <property type="entry name" value="G_AIG1"/>
</dbReference>
<dbReference type="InterPro" id="IPR027417">
    <property type="entry name" value="P-loop_NTPase"/>
</dbReference>
<evidence type="ECO:0000313" key="7">
    <source>
        <dbReference type="Proteomes" id="UP000290572"/>
    </source>
</evidence>
<dbReference type="Proteomes" id="UP000290572">
    <property type="component" value="Unassembled WGS sequence"/>
</dbReference>
<organism evidence="6 7">
    <name type="scientific">Labeo rohita</name>
    <name type="common">Indian major carp</name>
    <name type="synonym">Cyprinus rohita</name>
    <dbReference type="NCBI Taxonomy" id="84645"/>
    <lineage>
        <taxon>Eukaryota</taxon>
        <taxon>Metazoa</taxon>
        <taxon>Chordata</taxon>
        <taxon>Craniata</taxon>
        <taxon>Vertebrata</taxon>
        <taxon>Euteleostomi</taxon>
        <taxon>Actinopterygii</taxon>
        <taxon>Neopterygii</taxon>
        <taxon>Teleostei</taxon>
        <taxon>Ostariophysi</taxon>
        <taxon>Cypriniformes</taxon>
        <taxon>Cyprinidae</taxon>
        <taxon>Labeoninae</taxon>
        <taxon>Labeonini</taxon>
        <taxon>Labeo</taxon>
    </lineage>
</organism>
<name>A0A498LWX9_LABRO</name>
<dbReference type="SUPFAM" id="SSF52540">
    <property type="entry name" value="P-loop containing nucleoside triphosphate hydrolases"/>
    <property type="match status" value="1"/>
</dbReference>
<dbReference type="AlphaFoldDB" id="A0A498LWX9"/>
<reference evidence="6 7" key="1">
    <citation type="submission" date="2018-03" db="EMBL/GenBank/DDBJ databases">
        <title>Draft genome sequence of Rohu Carp (Labeo rohita).</title>
        <authorList>
            <person name="Das P."/>
            <person name="Kushwaha B."/>
            <person name="Joshi C.G."/>
            <person name="Kumar D."/>
            <person name="Nagpure N.S."/>
            <person name="Sahoo L."/>
            <person name="Das S.P."/>
            <person name="Bit A."/>
            <person name="Patnaik S."/>
            <person name="Meher P.K."/>
            <person name="Jayasankar P."/>
            <person name="Koringa P.G."/>
            <person name="Patel N.V."/>
            <person name="Hinsu A.T."/>
            <person name="Kumar R."/>
            <person name="Pandey M."/>
            <person name="Agarwal S."/>
            <person name="Srivastava S."/>
            <person name="Singh M."/>
            <person name="Iquebal M.A."/>
            <person name="Jaiswal S."/>
            <person name="Angadi U.B."/>
            <person name="Kumar N."/>
            <person name="Raza M."/>
            <person name="Shah T.M."/>
            <person name="Rai A."/>
            <person name="Jena J.K."/>
        </authorList>
    </citation>
    <scope>NUCLEOTIDE SEQUENCE [LARGE SCALE GENOMIC DNA]</scope>
    <source>
        <strain evidence="6">DASCIFA01</strain>
        <tissue evidence="6">Testis</tissue>
    </source>
</reference>
<evidence type="ECO:0000256" key="4">
    <source>
        <dbReference type="SAM" id="MobiDB-lite"/>
    </source>
</evidence>
<feature type="region of interest" description="Disordered" evidence="4">
    <location>
        <begin position="75"/>
        <end position="103"/>
    </location>
</feature>
<evidence type="ECO:0000313" key="6">
    <source>
        <dbReference type="EMBL" id="RXN12053.1"/>
    </source>
</evidence>
<feature type="compositionally biased region" description="Basic and acidic residues" evidence="4">
    <location>
        <begin position="83"/>
        <end position="103"/>
    </location>
</feature>
<dbReference type="InterPro" id="IPR045058">
    <property type="entry name" value="GIMA/IAN/Toc"/>
</dbReference>
<dbReference type="STRING" id="84645.A0A498LWX9"/>
<evidence type="ECO:0000256" key="3">
    <source>
        <dbReference type="ARBA" id="ARBA00023134"/>
    </source>
</evidence>
<comment type="similarity">
    <text evidence="1">Belongs to the TRAFAC class TrmE-Era-EngA-EngB-Septin-like GTPase superfamily. AIG1/Toc34/Toc159-like paraseptin GTPase family. IAN subfamily.</text>
</comment>
<dbReference type="PANTHER" id="PTHR10903:SF188">
    <property type="entry name" value="GTPASE IMAP FAMILY MEMBER 2-LIKE-RELATED"/>
    <property type="match status" value="1"/>
</dbReference>
<keyword evidence="3" id="KW-0342">GTP-binding</keyword>
<dbReference type="GO" id="GO:0005525">
    <property type="term" value="F:GTP binding"/>
    <property type="evidence" value="ECO:0007669"/>
    <property type="project" value="UniProtKB-KW"/>
</dbReference>
<protein>
    <submittedName>
        <fullName evidence="6">GTPase IMAP family member 8-like protein</fullName>
    </submittedName>
</protein>
<comment type="caution">
    <text evidence="6">The sequence shown here is derived from an EMBL/GenBank/DDBJ whole genome shotgun (WGS) entry which is preliminary data.</text>
</comment>
<dbReference type="PROSITE" id="PS51720">
    <property type="entry name" value="G_AIG1"/>
    <property type="match status" value="1"/>
</dbReference>
<keyword evidence="2" id="KW-0547">Nucleotide-binding</keyword>
<evidence type="ECO:0000256" key="2">
    <source>
        <dbReference type="ARBA" id="ARBA00022741"/>
    </source>
</evidence>
<dbReference type="Pfam" id="PF04548">
    <property type="entry name" value="AIG1"/>
    <property type="match status" value="1"/>
</dbReference>
<keyword evidence="7" id="KW-1185">Reference proteome</keyword>
<evidence type="ECO:0000256" key="1">
    <source>
        <dbReference type="ARBA" id="ARBA00008535"/>
    </source>
</evidence>
<evidence type="ECO:0000259" key="5">
    <source>
        <dbReference type="PROSITE" id="PS51720"/>
    </source>
</evidence>